<reference evidence="3" key="1">
    <citation type="journal article" date="2018" name="Nat. Plants">
        <title>Whole-genome landscape of Medicago truncatula symbiotic genes.</title>
        <authorList>
            <person name="Pecrix Y."/>
            <person name="Gamas P."/>
            <person name="Carrere S."/>
        </authorList>
    </citation>
    <scope>NUCLEOTIDE SEQUENCE</scope>
    <source>
        <tissue evidence="3">Leaves</tissue>
    </source>
</reference>
<dbReference type="Pfam" id="PF00149">
    <property type="entry name" value="Metallophos"/>
    <property type="match status" value="1"/>
</dbReference>
<dbReference type="InterPro" id="IPR004843">
    <property type="entry name" value="Calcineurin-like_PHP"/>
</dbReference>
<dbReference type="Gene3D" id="3.60.21.10">
    <property type="match status" value="1"/>
</dbReference>
<evidence type="ECO:0000313" key="3">
    <source>
        <dbReference type="EMBL" id="RHN81176.1"/>
    </source>
</evidence>
<name>A0A396JS84_MEDTR</name>
<evidence type="ECO:0000259" key="2">
    <source>
        <dbReference type="Pfam" id="PF00149"/>
    </source>
</evidence>
<dbReference type="AlphaFoldDB" id="A0A396JS84"/>
<dbReference type="PANTHER" id="PTHR46422:SF6">
    <property type="entry name" value="SERINE_THREONINE-PROTEIN PHOSPHATASE BSL1"/>
    <property type="match status" value="1"/>
</dbReference>
<dbReference type="FunFam" id="2.120.10.80:FF:000042">
    <property type="entry name" value="Serine/threonine-protein phosphatase"/>
    <property type="match status" value="1"/>
</dbReference>
<comment type="caution">
    <text evidence="3">The sequence shown here is derived from an EMBL/GenBank/DDBJ whole genome shotgun (WGS) entry which is preliminary data.</text>
</comment>
<feature type="region of interest" description="Disordered" evidence="1">
    <location>
        <begin position="440"/>
        <end position="463"/>
    </location>
</feature>
<feature type="domain" description="Calcineurin-like phosphoesterase" evidence="2">
    <location>
        <begin position="576"/>
        <end position="635"/>
    </location>
</feature>
<keyword evidence="3" id="KW-0378">Hydrolase</keyword>
<dbReference type="Proteomes" id="UP000265566">
    <property type="component" value="Chromosome 1"/>
</dbReference>
<dbReference type="InterPro" id="IPR006186">
    <property type="entry name" value="Ser/Thr-sp_prot-phosphatase"/>
</dbReference>
<proteinExistence type="predicted"/>
<accession>A0A396JS84</accession>
<organism evidence="3">
    <name type="scientific">Medicago truncatula</name>
    <name type="common">Barrel medic</name>
    <name type="synonym">Medicago tribuloides</name>
    <dbReference type="NCBI Taxonomy" id="3880"/>
    <lineage>
        <taxon>Eukaryota</taxon>
        <taxon>Viridiplantae</taxon>
        <taxon>Streptophyta</taxon>
        <taxon>Embryophyta</taxon>
        <taxon>Tracheophyta</taxon>
        <taxon>Spermatophyta</taxon>
        <taxon>Magnoliopsida</taxon>
        <taxon>eudicotyledons</taxon>
        <taxon>Gunneridae</taxon>
        <taxon>Pentapetalae</taxon>
        <taxon>rosids</taxon>
        <taxon>fabids</taxon>
        <taxon>Fabales</taxon>
        <taxon>Fabaceae</taxon>
        <taxon>Papilionoideae</taxon>
        <taxon>50 kb inversion clade</taxon>
        <taxon>NPAAA clade</taxon>
        <taxon>Hologalegina</taxon>
        <taxon>IRL clade</taxon>
        <taxon>Trifolieae</taxon>
        <taxon>Medicago</taxon>
    </lineage>
</organism>
<dbReference type="PRINTS" id="PR00114">
    <property type="entry name" value="STPHPHTASE"/>
</dbReference>
<dbReference type="InterPro" id="IPR015915">
    <property type="entry name" value="Kelch-typ_b-propeller"/>
</dbReference>
<dbReference type="FunFam" id="2.120.10.80:FF:000144">
    <property type="entry name" value="Serine/threonine-protein phosphatase"/>
    <property type="match status" value="1"/>
</dbReference>
<dbReference type="EMBL" id="PSQE01000001">
    <property type="protein sequence ID" value="RHN81176.1"/>
    <property type="molecule type" value="Genomic_DNA"/>
</dbReference>
<dbReference type="GO" id="GO:0016787">
    <property type="term" value="F:hydrolase activity"/>
    <property type="evidence" value="ECO:0007669"/>
    <property type="project" value="UniProtKB-KW"/>
</dbReference>
<dbReference type="InterPro" id="IPR029052">
    <property type="entry name" value="Metallo-depent_PP-like"/>
</dbReference>
<dbReference type="Gramene" id="rna5182">
    <property type="protein sequence ID" value="RHN81176.1"/>
    <property type="gene ID" value="gene5182"/>
</dbReference>
<dbReference type="Pfam" id="PF24681">
    <property type="entry name" value="Kelch_KLHDC2_KLHL20_DRC7"/>
    <property type="match status" value="1"/>
</dbReference>
<evidence type="ECO:0000256" key="1">
    <source>
        <dbReference type="SAM" id="MobiDB-lite"/>
    </source>
</evidence>
<dbReference type="Gene3D" id="2.120.10.80">
    <property type="entry name" value="Kelch-type beta propeller"/>
    <property type="match status" value="2"/>
</dbReference>
<dbReference type="PANTHER" id="PTHR46422">
    <property type="entry name" value="SERINE/THREONINE-PROTEIN PHOSPHATASE BSL3"/>
    <property type="match status" value="1"/>
</dbReference>
<dbReference type="SUPFAM" id="SSF117281">
    <property type="entry name" value="Kelch motif"/>
    <property type="match status" value="1"/>
</dbReference>
<dbReference type="SUPFAM" id="SSF56300">
    <property type="entry name" value="Metallo-dependent phosphatases"/>
    <property type="match status" value="1"/>
</dbReference>
<protein>
    <recommendedName>
        <fullName evidence="2">Calcineurin-like phosphoesterase domain-containing protein</fullName>
    </recommendedName>
</protein>
<gene>
    <name evidence="3" type="ORF">MtrunA17_Chr1g0196221</name>
</gene>
<sequence>MGSKPWLYPAPTYKPIESFWDTDEDAPGPRCGHTLTAVAATKSHGPRLILFGGATAIEGGSTSAPGIRLAGVTNSVHAYDVDSKKWTRIKPAGDPPSPRAAHAAATVGTMVVFQGGIGPAGHSTDDLYVLDLTNDKYKWHRVVVQGQGPGPRYGHVMDLVAQRYLVTVSGNDGKRVVSDAWTLDTAQKPYAWQKLNPEGDRPSARMYATASARSDGMFLLCGGRDSSGTPQADAYGLLMHRNGTWEWTLAPGVSPSPRYQHASVFVGARLHVTGGVLRGGRAVEGEPSIAVLDTAAGVWLDRNGIVSSSRSNKGHDYDHSLELMRRCRHAAAAVGVQVYIYGGLRGDLLLGDFLVAENSPLQPVINERGSPLTSPKHNQSNFNYNAKTPSMDGGLEIPSSGGSGLDKVSLEKLREASAAEAEAASAVWQSVQAISSSPADETFVSDDNSHAADTVSDGSDTEGDVRLHPRAVVVAKEAVGNLGGLVRQLSLDQFENESRRMLPINNDSPYPTKKFTRQKSPQGLHKKIISNLLRPRNWKAPVNRRFFLDSYEVGELCYAAEQIFMHEPTVLQLKAPVKVFGDLHGQFGDLMRLFDEYGFPSTAGDITYIDYLFLGDYVDRGQHSLETITLLLALKAS</sequence>